<dbReference type="PANTHER" id="PTHR23079">
    <property type="entry name" value="RNA-DEPENDENT RNA POLYMERASE"/>
    <property type="match status" value="1"/>
</dbReference>
<reference evidence="4 5" key="1">
    <citation type="journal article" date="2012" name="Eukaryot. Cell">
        <title>Genome sequence of the fungus Glarea lozoyensis: the first genome sequence of a species from the Helotiaceae family.</title>
        <authorList>
            <person name="Youssar L."/>
            <person name="Gruening B.A."/>
            <person name="Erxleben A."/>
            <person name="Guenther S."/>
            <person name="Huettel W."/>
        </authorList>
    </citation>
    <scope>NUCLEOTIDE SEQUENCE [LARGE SCALE GENOMIC DNA]</scope>
    <source>
        <strain evidence="5">ATCC 74030 / MF5533</strain>
    </source>
</reference>
<evidence type="ECO:0000259" key="2">
    <source>
        <dbReference type="Pfam" id="PF05183"/>
    </source>
</evidence>
<keyword evidence="5" id="KW-1185">Reference proteome</keyword>
<evidence type="ECO:0000313" key="4">
    <source>
        <dbReference type="EMBL" id="EHL02666.1"/>
    </source>
</evidence>
<dbReference type="EC" id="2.7.7.48" evidence="1"/>
<dbReference type="OrthoDB" id="6513042at2759"/>
<name>H0EFP5_GLAL7</name>
<feature type="domain" description="RDRP core" evidence="2">
    <location>
        <begin position="536"/>
        <end position="716"/>
    </location>
</feature>
<sequence length="902" mass="102428">MEVHVRNVPIQSNDKSLRNCLKPWFAKLSIQDVDCQKGQGKPFASLTFLSIDDGQKFLARHGQVKALGPKHKHDLARFNKEPIRLASTSVAVGSWDVEENEVVFSPQITWNVRGTAVFGQRVMMLTLDSGIRLDFRYASTLEVTTQDGNDPAVTFTMWEVPRFFEKVVDDPIEELIARLGLGQRPPPSPPRDGLRRKGPDRFRLPFIDQQHESIAGCCLVYRIALERYQYTQSYMVVELGGLMESLKHTSGMPVVLHQTTRVACSPKVYAKGLTELRGWLASPNCPDVAEKEMKESPPQLFAYMDLNPKVTIVFCEGIHIITAISCAYSFVMKMGNPFGSILAYPMKEYYKGDSRKFLRVESRSQSAVILSSAIRILLLEHNPIDLRHVQEIPDVERNGRTFSDGVGTSAKGMISLDSRLKGNVLVVRDSMIKFRGSKSADLEICEAAYRPLPMYLNRQLIKILEDMGVEDDYFLNLQAREVESLRAAADNPMSASKFLTKQSIGETVHLPWLIIELAMLNLDFVHDEFLKDTVDQKGARDLPSKLSGGDLDGDRYYIMWDELARPKRTFAAADYPKVSPVNIGRRVEREDMSDFFLQFMESDQLGRIAVNHRVKADQRPGGTNDPECLLMAEMHSTAVDFSKTGIPVDMSRMPFGNKYRPDFEAPGPHVHIEEDGINFDDPTFEDPMEIEDEDDEYSTYRYYKSEKILGKLYRAIDEREIFAKIQARVEAEGSARRSRIIDKVWEYVQKRVVGIQWEYLLDQASDIRDMYEDCLRDTMVEYSSHPSRPLSELEAFTGNILGKTGIQNKYQRERSKTMKEKFDLDATWIINCIIKDGDKPSDEALAMSIACFAVSLEDTNPYLGKMPLSSFKYVAAAVCLREVANLPGWSELPKLDIFNTAR</sequence>
<dbReference type="InterPro" id="IPR057596">
    <property type="entry name" value="RDRP_core"/>
</dbReference>
<gene>
    <name evidence="4" type="ORF">M7I_1178</name>
</gene>
<dbReference type="GO" id="GO:0030422">
    <property type="term" value="P:siRNA processing"/>
    <property type="evidence" value="ECO:0007669"/>
    <property type="project" value="TreeGrafter"/>
</dbReference>
<keyword evidence="1" id="KW-0548">Nucleotidyltransferase</keyword>
<dbReference type="GO" id="GO:0031380">
    <property type="term" value="C:nuclear RNA-directed RNA polymerase complex"/>
    <property type="evidence" value="ECO:0007669"/>
    <property type="project" value="TreeGrafter"/>
</dbReference>
<keyword evidence="1" id="KW-0808">Transferase</keyword>
<comment type="caution">
    <text evidence="4">The sequence shown here is derived from an EMBL/GenBank/DDBJ whole genome shotgun (WGS) entry which is preliminary data.</text>
</comment>
<dbReference type="InParanoid" id="H0EFP5"/>
<protein>
    <recommendedName>
        <fullName evidence="1">RNA-dependent RNA polymerase</fullName>
        <ecNumber evidence="1">2.7.7.48</ecNumber>
    </recommendedName>
</protein>
<keyword evidence="1" id="KW-0694">RNA-binding</keyword>
<dbReference type="HOGENOM" id="CLU_001366_2_0_1"/>
<dbReference type="Pfam" id="PF25358">
    <property type="entry name" value="PH_fung_RdRP"/>
    <property type="match status" value="1"/>
</dbReference>
<feature type="domain" description="RdRP-like PH" evidence="3">
    <location>
        <begin position="85"/>
        <end position="263"/>
    </location>
</feature>
<dbReference type="Proteomes" id="UP000005446">
    <property type="component" value="Unassembled WGS sequence"/>
</dbReference>
<evidence type="ECO:0000256" key="1">
    <source>
        <dbReference type="RuleBase" id="RU363098"/>
    </source>
</evidence>
<organism evidence="4 5">
    <name type="scientific">Glarea lozoyensis (strain ATCC 74030 / MF5533)</name>
    <dbReference type="NCBI Taxonomy" id="1104152"/>
    <lineage>
        <taxon>Eukaryota</taxon>
        <taxon>Fungi</taxon>
        <taxon>Dikarya</taxon>
        <taxon>Ascomycota</taxon>
        <taxon>Pezizomycotina</taxon>
        <taxon>Leotiomycetes</taxon>
        <taxon>Helotiales</taxon>
        <taxon>Helotiaceae</taxon>
        <taxon>Glarea</taxon>
    </lineage>
</organism>
<accession>H0EFP5</accession>
<keyword evidence="1 4" id="KW-0696">RNA-directed RNA polymerase</keyword>
<dbReference type="Pfam" id="PF05183">
    <property type="entry name" value="RdRP"/>
    <property type="match status" value="2"/>
</dbReference>
<dbReference type="InterPro" id="IPR057503">
    <property type="entry name" value="PH_RdRP"/>
</dbReference>
<dbReference type="AlphaFoldDB" id="H0EFP5"/>
<dbReference type="GO" id="GO:0003968">
    <property type="term" value="F:RNA-directed RNA polymerase activity"/>
    <property type="evidence" value="ECO:0007669"/>
    <property type="project" value="UniProtKB-KW"/>
</dbReference>
<evidence type="ECO:0000313" key="5">
    <source>
        <dbReference type="Proteomes" id="UP000005446"/>
    </source>
</evidence>
<comment type="catalytic activity">
    <reaction evidence="1">
        <text>RNA(n) + a ribonucleoside 5'-triphosphate = RNA(n+1) + diphosphate</text>
        <dbReference type="Rhea" id="RHEA:21248"/>
        <dbReference type="Rhea" id="RHEA-COMP:14527"/>
        <dbReference type="Rhea" id="RHEA-COMP:17342"/>
        <dbReference type="ChEBI" id="CHEBI:33019"/>
        <dbReference type="ChEBI" id="CHEBI:61557"/>
        <dbReference type="ChEBI" id="CHEBI:140395"/>
        <dbReference type="EC" id="2.7.7.48"/>
    </reaction>
</comment>
<dbReference type="GO" id="GO:0003723">
    <property type="term" value="F:RNA binding"/>
    <property type="evidence" value="ECO:0007669"/>
    <property type="project" value="UniProtKB-KW"/>
</dbReference>
<evidence type="ECO:0000259" key="3">
    <source>
        <dbReference type="Pfam" id="PF25358"/>
    </source>
</evidence>
<dbReference type="PANTHER" id="PTHR23079:SF17">
    <property type="entry name" value="RNA-DEPENDENT RNA POLYMERASE"/>
    <property type="match status" value="1"/>
</dbReference>
<comment type="similarity">
    <text evidence="1">Belongs to the RdRP family.</text>
</comment>
<dbReference type="EMBL" id="AGUE01000020">
    <property type="protein sequence ID" value="EHL02666.1"/>
    <property type="molecule type" value="Genomic_DNA"/>
</dbReference>
<proteinExistence type="inferred from homology"/>
<dbReference type="InterPro" id="IPR007855">
    <property type="entry name" value="RDRP"/>
</dbReference>
<feature type="domain" description="RDRP core" evidence="2">
    <location>
        <begin position="409"/>
        <end position="535"/>
    </location>
</feature>